<proteinExistence type="predicted"/>
<dbReference type="PROSITE" id="PS51257">
    <property type="entry name" value="PROKAR_LIPOPROTEIN"/>
    <property type="match status" value="1"/>
</dbReference>
<evidence type="ECO:0000313" key="2">
    <source>
        <dbReference type="Proteomes" id="UP000286947"/>
    </source>
</evidence>
<comment type="caution">
    <text evidence="1">The sequence shown here is derived from an EMBL/GenBank/DDBJ whole genome shotgun (WGS) entry which is preliminary data.</text>
</comment>
<organism evidence="1 2">
    <name type="scientific">Saezia sanguinis</name>
    <dbReference type="NCBI Taxonomy" id="1965230"/>
    <lineage>
        <taxon>Bacteria</taxon>
        <taxon>Pseudomonadati</taxon>
        <taxon>Pseudomonadota</taxon>
        <taxon>Betaproteobacteria</taxon>
        <taxon>Burkholderiales</taxon>
        <taxon>Saeziaceae</taxon>
        <taxon>Saezia</taxon>
    </lineage>
</organism>
<evidence type="ECO:0000313" key="1">
    <source>
        <dbReference type="EMBL" id="RUS67249.1"/>
    </source>
</evidence>
<dbReference type="AlphaFoldDB" id="A0A433SEQ4"/>
<protein>
    <recommendedName>
        <fullName evidence="3">Lipoprotein</fullName>
    </recommendedName>
</protein>
<dbReference type="Proteomes" id="UP000286947">
    <property type="component" value="Unassembled WGS sequence"/>
</dbReference>
<accession>A0A433SEQ4</accession>
<evidence type="ECO:0008006" key="3">
    <source>
        <dbReference type="Google" id="ProtNLM"/>
    </source>
</evidence>
<sequence>MKLLNNFLNGFIAITLGILLTGCDKPADMSSSQQASGTTQPDNKISQIFQPGIIGADLAYLEQFTGVARNTDTHFNTKTYLVDGCELQAGYADASITALTLTLSPQCAFDLAPFAISQQAEPIPAHTLTFGTFNNLFGDSVTYYADCLTHCGNAYDPATYALHEGPRATGFLEIMVSSTGPYESAHQWAQVMLEHEGDEWVDETQFNCNPYKYRDVARELYKDQPIEKITIGHELLDATECK</sequence>
<gene>
    <name evidence="1" type="ORF">CUZ56_01192</name>
</gene>
<keyword evidence="2" id="KW-1185">Reference proteome</keyword>
<reference evidence="1 2" key="1">
    <citation type="submission" date="2018-01" db="EMBL/GenBank/DDBJ databases">
        <title>Saezia sanguinis gen. nov., sp. nov., in the order Burkholderiales isolated from human blood.</title>
        <authorList>
            <person name="Medina-Pascual M.J."/>
            <person name="Valdezate S."/>
            <person name="Monzon S."/>
            <person name="Cuesta I."/>
            <person name="Carrasco G."/>
            <person name="Villalon P."/>
            <person name="Saez-Nieto J.A."/>
        </authorList>
    </citation>
    <scope>NUCLEOTIDE SEQUENCE [LARGE SCALE GENOMIC DNA]</scope>
    <source>
        <strain evidence="1 2">CNM695-12</strain>
    </source>
</reference>
<name>A0A433SEQ4_9BURK</name>
<dbReference type="EMBL" id="PQSP01000002">
    <property type="protein sequence ID" value="RUS67249.1"/>
    <property type="molecule type" value="Genomic_DNA"/>
</dbReference>